<keyword evidence="3" id="KW-0238">DNA-binding</keyword>
<organism evidence="6 7">
    <name type="scientific">Actinomadura barringtoniae</name>
    <dbReference type="NCBI Taxonomy" id="1427535"/>
    <lineage>
        <taxon>Bacteria</taxon>
        <taxon>Bacillati</taxon>
        <taxon>Actinomycetota</taxon>
        <taxon>Actinomycetes</taxon>
        <taxon>Streptosporangiales</taxon>
        <taxon>Thermomonosporaceae</taxon>
        <taxon>Actinomadura</taxon>
    </lineage>
</organism>
<sequence length="122" mass="13251">MRIGELARLTGVDEQLLRYYERQGLLAPERAANGYREYADTDVGAVRKIRVLLGAGLSTATIAEVSSCLRDDSLPTPACAGVVERLRGERDRIDQSIEALQDARTVLNDLIGRGETALPIPG</sequence>
<dbReference type="Pfam" id="PF13411">
    <property type="entry name" value="MerR_1"/>
    <property type="match status" value="1"/>
</dbReference>
<dbReference type="AlphaFoldDB" id="A0A939T1M6"/>
<evidence type="ECO:0000256" key="4">
    <source>
        <dbReference type="ARBA" id="ARBA00023163"/>
    </source>
</evidence>
<keyword evidence="2" id="KW-0805">Transcription regulation</keyword>
<dbReference type="InterPro" id="IPR000551">
    <property type="entry name" value="MerR-type_HTH_dom"/>
</dbReference>
<evidence type="ECO:0000259" key="5">
    <source>
        <dbReference type="PROSITE" id="PS50937"/>
    </source>
</evidence>
<accession>A0A939T1M6</accession>
<reference evidence="6" key="1">
    <citation type="submission" date="2021-03" db="EMBL/GenBank/DDBJ databases">
        <authorList>
            <person name="Kanchanasin P."/>
            <person name="Saeng-In P."/>
            <person name="Phongsopitanun W."/>
            <person name="Yuki M."/>
            <person name="Kudo T."/>
            <person name="Ohkuma M."/>
            <person name="Tanasupawat S."/>
        </authorList>
    </citation>
    <scope>NUCLEOTIDE SEQUENCE</scope>
    <source>
        <strain evidence="6">GKU 128</strain>
    </source>
</reference>
<dbReference type="GO" id="GO:0003677">
    <property type="term" value="F:DNA binding"/>
    <property type="evidence" value="ECO:0007669"/>
    <property type="project" value="UniProtKB-KW"/>
</dbReference>
<name>A0A939T1M6_9ACTN</name>
<dbReference type="PANTHER" id="PTHR30204:SF69">
    <property type="entry name" value="MERR-FAMILY TRANSCRIPTIONAL REGULATOR"/>
    <property type="match status" value="1"/>
</dbReference>
<proteinExistence type="predicted"/>
<dbReference type="InterPro" id="IPR047057">
    <property type="entry name" value="MerR_fam"/>
</dbReference>
<dbReference type="PROSITE" id="PS50937">
    <property type="entry name" value="HTH_MERR_2"/>
    <property type="match status" value="1"/>
</dbReference>
<dbReference type="SUPFAM" id="SSF46955">
    <property type="entry name" value="Putative DNA-binding domain"/>
    <property type="match status" value="1"/>
</dbReference>
<dbReference type="Proteomes" id="UP000669179">
    <property type="component" value="Unassembled WGS sequence"/>
</dbReference>
<evidence type="ECO:0000313" key="6">
    <source>
        <dbReference type="EMBL" id="MBO2447906.1"/>
    </source>
</evidence>
<evidence type="ECO:0000313" key="7">
    <source>
        <dbReference type="Proteomes" id="UP000669179"/>
    </source>
</evidence>
<dbReference type="Gene3D" id="1.10.1660.10">
    <property type="match status" value="1"/>
</dbReference>
<comment type="caution">
    <text evidence="6">The sequence shown here is derived from an EMBL/GenBank/DDBJ whole genome shotgun (WGS) entry which is preliminary data.</text>
</comment>
<keyword evidence="4" id="KW-0804">Transcription</keyword>
<feature type="domain" description="HTH merR-type" evidence="5">
    <location>
        <begin position="1"/>
        <end position="68"/>
    </location>
</feature>
<evidence type="ECO:0000256" key="3">
    <source>
        <dbReference type="ARBA" id="ARBA00023125"/>
    </source>
</evidence>
<dbReference type="SMART" id="SM00422">
    <property type="entry name" value="HTH_MERR"/>
    <property type="match status" value="1"/>
</dbReference>
<gene>
    <name evidence="6" type="ORF">J4573_12450</name>
</gene>
<dbReference type="InterPro" id="IPR009061">
    <property type="entry name" value="DNA-bd_dom_put_sf"/>
</dbReference>
<dbReference type="CDD" id="cd01282">
    <property type="entry name" value="HTH_MerR-like_sg3"/>
    <property type="match status" value="1"/>
</dbReference>
<dbReference type="PRINTS" id="PR00040">
    <property type="entry name" value="HTHMERR"/>
</dbReference>
<dbReference type="GO" id="GO:0003700">
    <property type="term" value="F:DNA-binding transcription factor activity"/>
    <property type="evidence" value="ECO:0007669"/>
    <property type="project" value="InterPro"/>
</dbReference>
<keyword evidence="7" id="KW-1185">Reference proteome</keyword>
<protein>
    <submittedName>
        <fullName evidence="6">MerR family transcriptional regulator</fullName>
    </submittedName>
</protein>
<keyword evidence="1" id="KW-0678">Repressor</keyword>
<dbReference type="EMBL" id="JAGEOJ010000004">
    <property type="protein sequence ID" value="MBO2447906.1"/>
    <property type="molecule type" value="Genomic_DNA"/>
</dbReference>
<dbReference type="RefSeq" id="WP_208255534.1">
    <property type="nucleotide sequence ID" value="NZ_JAGEOJ010000004.1"/>
</dbReference>
<evidence type="ECO:0000256" key="1">
    <source>
        <dbReference type="ARBA" id="ARBA00022491"/>
    </source>
</evidence>
<dbReference type="PANTHER" id="PTHR30204">
    <property type="entry name" value="REDOX-CYCLING DRUG-SENSING TRANSCRIPTIONAL ACTIVATOR SOXR"/>
    <property type="match status" value="1"/>
</dbReference>
<evidence type="ECO:0000256" key="2">
    <source>
        <dbReference type="ARBA" id="ARBA00023015"/>
    </source>
</evidence>